<dbReference type="HAMAP" id="MF_00203">
    <property type="entry name" value="UvrC"/>
    <property type="match status" value="1"/>
</dbReference>
<gene>
    <name evidence="7 11" type="primary">uvrC</name>
    <name evidence="11" type="ORF">LMJ30_13295</name>
</gene>
<dbReference type="InterPro" id="IPR038476">
    <property type="entry name" value="UvrC_RNase_H_dom_sf"/>
</dbReference>
<dbReference type="InterPro" id="IPR035901">
    <property type="entry name" value="GIY-YIG_endonuc_sf"/>
</dbReference>
<keyword evidence="5 7" id="KW-0234">DNA repair</keyword>
<evidence type="ECO:0000256" key="4">
    <source>
        <dbReference type="ARBA" id="ARBA00022881"/>
    </source>
</evidence>
<dbReference type="PROSITE" id="PS50151">
    <property type="entry name" value="UVR"/>
    <property type="match status" value="1"/>
</dbReference>
<evidence type="ECO:0000313" key="12">
    <source>
        <dbReference type="Proteomes" id="UP001198701"/>
    </source>
</evidence>
<dbReference type="InterPro" id="IPR000305">
    <property type="entry name" value="GIY-YIG_endonuc"/>
</dbReference>
<dbReference type="PROSITE" id="PS50165">
    <property type="entry name" value="UVRC"/>
    <property type="match status" value="1"/>
</dbReference>
<dbReference type="Gene3D" id="4.10.860.10">
    <property type="entry name" value="UVR domain"/>
    <property type="match status" value="1"/>
</dbReference>
<dbReference type="RefSeq" id="WP_229432809.1">
    <property type="nucleotide sequence ID" value="NZ_JAJHPV010000013.1"/>
</dbReference>
<evidence type="ECO:0000256" key="5">
    <source>
        <dbReference type="ARBA" id="ARBA00023204"/>
    </source>
</evidence>
<keyword evidence="6 7" id="KW-0742">SOS response</keyword>
<dbReference type="InterPro" id="IPR050066">
    <property type="entry name" value="UvrABC_protein_C"/>
</dbReference>
<sequence>MTEAIPDATPDPLPPPVPGARELVLATVAKLPNLPGVYRYFDANDAVLYVGKARDLKKRVSSYFQKNLASPRIAMMVERIARLETTVTSSEAEALILENNLIKTLKPRYNILFRDDKSYPYLKISGQEVPRMAYYRGAVDKKSQYFGPFPSAWAVKESMQVLQKVFMLRTCEDSVYSNRTRPCLLHQIGRCSGPCVEAISVADYRIDVDNAAKFLRGRQSEVLADLEAKMQAFAMDLKFEQAATVRNQIQSLSRVLHAQSMETTGDADVDIIAVVVQGGRACVNLAMVRGGRHLGDRAYFPAHVIDAAVVAESPMEVEVLAAFLAQHYSESFIPGTLILNIEFDQPALMVALTEQCGHRINLIFQPQGQRRQWLELAQKGAEIALARLLSEQGSQQSRTRALADALSLDAEDLDTLRVECFDISHTQGEATQASCVVFHHHAMQNGEYRRYNINGITPGDDYAAMRQVLQRRYEKVANGDGVMPDVVLVDGGKGQVEMARQVFSELGLDISLIVGVAKGEGRRVGLETLIFADGRAPQELGKESAALMLVALIRDEAHRFAITGMRAKRAKTRQTSRLEEIEGIGAKRRQRLLARFGGLRGVIDASVEDLMSVEGISNQLAEQIYKQLH</sequence>
<dbReference type="CDD" id="cd10434">
    <property type="entry name" value="GIY-YIG_UvrC_Cho"/>
    <property type="match status" value="1"/>
</dbReference>
<dbReference type="Gene3D" id="3.40.1440.10">
    <property type="entry name" value="GIY-YIG endonuclease"/>
    <property type="match status" value="1"/>
</dbReference>
<keyword evidence="1 7" id="KW-0963">Cytoplasm</keyword>
<evidence type="ECO:0000313" key="11">
    <source>
        <dbReference type="EMBL" id="MCC6071934.1"/>
    </source>
</evidence>
<dbReference type="Gene3D" id="1.10.150.20">
    <property type="entry name" value="5' to 3' exonuclease, C-terminal subdomain"/>
    <property type="match status" value="1"/>
</dbReference>
<dbReference type="Pfam" id="PF08459">
    <property type="entry name" value="UvrC_RNaseH_dom"/>
    <property type="match status" value="1"/>
</dbReference>
<evidence type="ECO:0000256" key="1">
    <source>
        <dbReference type="ARBA" id="ARBA00022490"/>
    </source>
</evidence>
<comment type="subunit">
    <text evidence="7">Interacts with UvrB in an incision complex.</text>
</comment>
<dbReference type="InterPro" id="IPR001943">
    <property type="entry name" value="UVR_dom"/>
</dbReference>
<dbReference type="NCBIfam" id="NF001824">
    <property type="entry name" value="PRK00558.1-5"/>
    <property type="match status" value="1"/>
</dbReference>
<dbReference type="InterPro" id="IPR010994">
    <property type="entry name" value="RuvA_2-like"/>
</dbReference>
<feature type="domain" description="UVR" evidence="8">
    <location>
        <begin position="220"/>
        <end position="255"/>
    </location>
</feature>
<name>A0ABS8ITK4_9BURK</name>
<dbReference type="NCBIfam" id="TIGR00194">
    <property type="entry name" value="uvrC"/>
    <property type="match status" value="1"/>
</dbReference>
<dbReference type="Gene3D" id="3.30.420.340">
    <property type="entry name" value="UvrC, RNAse H endonuclease domain"/>
    <property type="match status" value="1"/>
</dbReference>
<feature type="domain" description="GIY-YIG" evidence="9">
    <location>
        <begin position="33"/>
        <end position="111"/>
    </location>
</feature>
<dbReference type="InterPro" id="IPR004791">
    <property type="entry name" value="UvrC"/>
</dbReference>
<organism evidence="11 12">
    <name type="scientific">Massilia agrisoli</name>
    <dbReference type="NCBI Taxonomy" id="2892444"/>
    <lineage>
        <taxon>Bacteria</taxon>
        <taxon>Pseudomonadati</taxon>
        <taxon>Pseudomonadota</taxon>
        <taxon>Betaproteobacteria</taxon>
        <taxon>Burkholderiales</taxon>
        <taxon>Oxalobacteraceae</taxon>
        <taxon>Telluria group</taxon>
        <taxon>Massilia</taxon>
    </lineage>
</organism>
<protein>
    <recommendedName>
        <fullName evidence="7">UvrABC system protein C</fullName>
        <shortName evidence="7">Protein UvrC</shortName>
    </recommendedName>
    <alternativeName>
        <fullName evidence="7">Excinuclease ABC subunit C</fullName>
    </alternativeName>
</protein>
<comment type="similarity">
    <text evidence="7">Belongs to the UvrC family.</text>
</comment>
<dbReference type="Pfam" id="PF01541">
    <property type="entry name" value="GIY-YIG"/>
    <property type="match status" value="1"/>
</dbReference>
<comment type="subcellular location">
    <subcellularLocation>
        <location evidence="7">Cytoplasm</location>
    </subcellularLocation>
</comment>
<accession>A0ABS8ITK4</accession>
<dbReference type="PANTHER" id="PTHR30562">
    <property type="entry name" value="UVRC/OXIDOREDUCTASE"/>
    <property type="match status" value="1"/>
</dbReference>
<dbReference type="SMART" id="SM00465">
    <property type="entry name" value="GIYc"/>
    <property type="match status" value="1"/>
</dbReference>
<dbReference type="SMART" id="SM00278">
    <property type="entry name" value="HhH1"/>
    <property type="match status" value="2"/>
</dbReference>
<evidence type="ECO:0000256" key="7">
    <source>
        <dbReference type="HAMAP-Rule" id="MF_00203"/>
    </source>
</evidence>
<keyword evidence="4 7" id="KW-0267">Excision nuclease</keyword>
<dbReference type="EMBL" id="JAJHPV010000013">
    <property type="protein sequence ID" value="MCC6071934.1"/>
    <property type="molecule type" value="Genomic_DNA"/>
</dbReference>
<comment type="caution">
    <text evidence="11">The sequence shown here is derived from an EMBL/GenBank/DDBJ whole genome shotgun (WGS) entry which is preliminary data.</text>
</comment>
<dbReference type="SUPFAM" id="SSF47781">
    <property type="entry name" value="RuvA domain 2-like"/>
    <property type="match status" value="1"/>
</dbReference>
<dbReference type="InterPro" id="IPR001162">
    <property type="entry name" value="UvrC_RNase_H_dom"/>
</dbReference>
<evidence type="ECO:0000256" key="3">
    <source>
        <dbReference type="ARBA" id="ARBA00022769"/>
    </source>
</evidence>
<keyword evidence="12" id="KW-1185">Reference proteome</keyword>
<evidence type="ECO:0000256" key="2">
    <source>
        <dbReference type="ARBA" id="ARBA00022763"/>
    </source>
</evidence>
<evidence type="ECO:0000259" key="10">
    <source>
        <dbReference type="PROSITE" id="PS50165"/>
    </source>
</evidence>
<keyword evidence="3 7" id="KW-0228">DNA excision</keyword>
<dbReference type="PROSITE" id="PS50164">
    <property type="entry name" value="GIY_YIG"/>
    <property type="match status" value="1"/>
</dbReference>
<dbReference type="Pfam" id="PF22920">
    <property type="entry name" value="UvrC_RNaseH"/>
    <property type="match status" value="1"/>
</dbReference>
<reference evidence="11 12" key="1">
    <citation type="submission" date="2021-11" db="EMBL/GenBank/DDBJ databases">
        <authorList>
            <person name="Huq M.A."/>
        </authorList>
    </citation>
    <scope>NUCLEOTIDE SEQUENCE [LARGE SCALE GENOMIC DNA]</scope>
    <source>
        <strain evidence="11 12">MAHUQ-52</strain>
    </source>
</reference>
<dbReference type="InterPro" id="IPR036876">
    <property type="entry name" value="UVR_dom_sf"/>
</dbReference>
<keyword evidence="2 7" id="KW-0227">DNA damage</keyword>
<dbReference type="Pfam" id="PF14520">
    <property type="entry name" value="HHH_5"/>
    <property type="match status" value="1"/>
</dbReference>
<dbReference type="PANTHER" id="PTHR30562:SF1">
    <property type="entry name" value="UVRABC SYSTEM PROTEIN C"/>
    <property type="match status" value="1"/>
</dbReference>
<comment type="function">
    <text evidence="7">The UvrABC repair system catalyzes the recognition and processing of DNA lesions. UvrC both incises the 5' and 3' sides of the lesion. The N-terminal half is responsible for the 3' incision and the C-terminal half is responsible for the 5' incision.</text>
</comment>
<dbReference type="Pfam" id="PF02151">
    <property type="entry name" value="UVR"/>
    <property type="match status" value="1"/>
</dbReference>
<evidence type="ECO:0000256" key="6">
    <source>
        <dbReference type="ARBA" id="ARBA00023236"/>
    </source>
</evidence>
<evidence type="ECO:0000259" key="8">
    <source>
        <dbReference type="PROSITE" id="PS50151"/>
    </source>
</evidence>
<dbReference type="InterPro" id="IPR047296">
    <property type="entry name" value="GIY-YIG_UvrC_Cho"/>
</dbReference>
<proteinExistence type="inferred from homology"/>
<dbReference type="SUPFAM" id="SSF82771">
    <property type="entry name" value="GIY-YIG endonuclease"/>
    <property type="match status" value="1"/>
</dbReference>
<dbReference type="InterPro" id="IPR003583">
    <property type="entry name" value="Hlx-hairpin-Hlx_DNA-bd_motif"/>
</dbReference>
<evidence type="ECO:0000259" key="9">
    <source>
        <dbReference type="PROSITE" id="PS50164"/>
    </source>
</evidence>
<dbReference type="SUPFAM" id="SSF46600">
    <property type="entry name" value="C-terminal UvrC-binding domain of UvrB"/>
    <property type="match status" value="1"/>
</dbReference>
<dbReference type="Proteomes" id="UP001198701">
    <property type="component" value="Unassembled WGS sequence"/>
</dbReference>
<feature type="domain" description="UvrC family homology region profile" evidence="10">
    <location>
        <begin position="271"/>
        <end position="503"/>
    </location>
</feature>